<accession>A0ABV9PD97</accession>
<feature type="signal peptide" evidence="1">
    <location>
        <begin position="1"/>
        <end position="22"/>
    </location>
</feature>
<feature type="chain" id="PRO_5046517304" evidence="1">
    <location>
        <begin position="23"/>
        <end position="157"/>
    </location>
</feature>
<dbReference type="Gene3D" id="2.40.128.640">
    <property type="match status" value="1"/>
</dbReference>
<gene>
    <name evidence="2" type="ORF">ACFO5S_07310</name>
</gene>
<keyword evidence="1" id="KW-0732">Signal</keyword>
<evidence type="ECO:0000256" key="1">
    <source>
        <dbReference type="SAM" id="SignalP"/>
    </source>
</evidence>
<proteinExistence type="predicted"/>
<organism evidence="2 3">
    <name type="scientific">Flavobacterium branchiicola</name>
    <dbReference type="NCBI Taxonomy" id="1114875"/>
    <lineage>
        <taxon>Bacteria</taxon>
        <taxon>Pseudomonadati</taxon>
        <taxon>Bacteroidota</taxon>
        <taxon>Flavobacteriia</taxon>
        <taxon>Flavobacteriales</taxon>
        <taxon>Flavobacteriaceae</taxon>
        <taxon>Flavobacterium</taxon>
    </lineage>
</organism>
<dbReference type="Proteomes" id="UP001595935">
    <property type="component" value="Unassembled WGS sequence"/>
</dbReference>
<dbReference type="RefSeq" id="WP_213257652.1">
    <property type="nucleotide sequence ID" value="NZ_JAGYWA010000003.1"/>
</dbReference>
<evidence type="ECO:0000313" key="2">
    <source>
        <dbReference type="EMBL" id="MFC4747247.1"/>
    </source>
</evidence>
<dbReference type="PROSITE" id="PS51257">
    <property type="entry name" value="PROKAR_LIPOPROTEIN"/>
    <property type="match status" value="1"/>
</dbReference>
<reference evidence="3" key="1">
    <citation type="journal article" date="2019" name="Int. J. Syst. Evol. Microbiol.">
        <title>The Global Catalogue of Microorganisms (GCM) 10K type strain sequencing project: providing services to taxonomists for standard genome sequencing and annotation.</title>
        <authorList>
            <consortium name="The Broad Institute Genomics Platform"/>
            <consortium name="The Broad Institute Genome Sequencing Center for Infectious Disease"/>
            <person name="Wu L."/>
            <person name="Ma J."/>
        </authorList>
    </citation>
    <scope>NUCLEOTIDE SEQUENCE [LARGE SCALE GENOMIC DNA]</scope>
    <source>
        <strain evidence="3">WYCCWR 13023</strain>
    </source>
</reference>
<sequence>MKKILILLAVITLLVSCNSKNKQEENNEIIATDTISTEVEDDTITAVSIFEGTLPCADCSGIETVLKIDSKTNKFELSSIYSGKKSEKQFTQKGNFNTERGLEKDIDGTIYILNWDKPESEQVYYGYYSKNPEKLFMLDSHKKVIKSKLNYFLELNE</sequence>
<evidence type="ECO:0000313" key="3">
    <source>
        <dbReference type="Proteomes" id="UP001595935"/>
    </source>
</evidence>
<keyword evidence="3" id="KW-1185">Reference proteome</keyword>
<dbReference type="InterPro" id="IPR007298">
    <property type="entry name" value="Cu-R_lipoprotein_NlpE"/>
</dbReference>
<dbReference type="Pfam" id="PF04170">
    <property type="entry name" value="NlpE"/>
    <property type="match status" value="1"/>
</dbReference>
<comment type="caution">
    <text evidence="2">The sequence shown here is derived from an EMBL/GenBank/DDBJ whole genome shotgun (WGS) entry which is preliminary data.</text>
</comment>
<dbReference type="EMBL" id="JBHSGV010000003">
    <property type="protein sequence ID" value="MFC4747247.1"/>
    <property type="molecule type" value="Genomic_DNA"/>
</dbReference>
<name>A0ABV9PD97_9FLAO</name>
<protein>
    <submittedName>
        <fullName evidence="2">Copper resistance protein NlpE</fullName>
    </submittedName>
</protein>